<proteinExistence type="predicted"/>
<protein>
    <recommendedName>
        <fullName evidence="3">DUF1102 domain-containing protein</fullName>
    </recommendedName>
</protein>
<reference evidence="1 2" key="1">
    <citation type="journal article" date="2019" name="Int. J. Syst. Evol. Microbiol.">
        <title>The Global Catalogue of Microorganisms (GCM) 10K type strain sequencing project: providing services to taxonomists for standard genome sequencing and annotation.</title>
        <authorList>
            <consortium name="The Broad Institute Genomics Platform"/>
            <consortium name="The Broad Institute Genome Sequencing Center for Infectious Disease"/>
            <person name="Wu L."/>
            <person name="Ma J."/>
        </authorList>
    </citation>
    <scope>NUCLEOTIDE SEQUENCE [LARGE SCALE GENOMIC DNA]</scope>
    <source>
        <strain evidence="1 2">GX21</strain>
    </source>
</reference>
<gene>
    <name evidence="1" type="ORF">ACFQKE_04255</name>
</gene>
<dbReference type="GeneID" id="96952835"/>
<keyword evidence="2" id="KW-1185">Reference proteome</keyword>
<dbReference type="RefSeq" id="WP_379702724.1">
    <property type="nucleotide sequence ID" value="NZ_JBHTAT010000001.1"/>
</dbReference>
<dbReference type="AlphaFoldDB" id="A0ABD5ZW21"/>
<dbReference type="EMBL" id="JBHTAT010000001">
    <property type="protein sequence ID" value="MFC7254521.1"/>
    <property type="molecule type" value="Genomic_DNA"/>
</dbReference>
<comment type="caution">
    <text evidence="1">The sequence shown here is derived from an EMBL/GenBank/DDBJ whole genome shotgun (WGS) entry which is preliminary data.</text>
</comment>
<name>A0ABD5ZW21_9EURY</name>
<evidence type="ECO:0000313" key="1">
    <source>
        <dbReference type="EMBL" id="MFC7254521.1"/>
    </source>
</evidence>
<evidence type="ECO:0000313" key="2">
    <source>
        <dbReference type="Proteomes" id="UP001596434"/>
    </source>
</evidence>
<organism evidence="1 2">
    <name type="scientific">Haloplanus litoreus</name>
    <dbReference type="NCBI Taxonomy" id="767515"/>
    <lineage>
        <taxon>Archaea</taxon>
        <taxon>Methanobacteriati</taxon>
        <taxon>Methanobacteriota</taxon>
        <taxon>Stenosarchaea group</taxon>
        <taxon>Halobacteria</taxon>
        <taxon>Halobacteriales</taxon>
        <taxon>Haloferacaceae</taxon>
        <taxon>Haloplanus</taxon>
    </lineage>
</organism>
<sequence>MDRRKFLVGLGSLAAGGAASIGTGATDVIQTNRSVSLDVAGDANAYLTLDPDVGSGSEFVETTSDGTISFDFSGSSTGAEGVNNNATTAARPAFRMENQSDSTLYTEVWNPFRNGNIDSQQQNTRGTSSVTMPAGLDFQFIAVKQGQSNSIGNGQAALIDRTPGGMEVPDNYNPSSGSFGDVPSNAYLIRDPSGQKSFAGWTVDLTKDDRIGHIELGSGEAVDVIVRLVADGVDLSSANIPTDGPVYIEAASDQNQMTFPEATGPSLV</sequence>
<dbReference type="Proteomes" id="UP001596434">
    <property type="component" value="Unassembled WGS sequence"/>
</dbReference>
<evidence type="ECO:0008006" key="3">
    <source>
        <dbReference type="Google" id="ProtNLM"/>
    </source>
</evidence>
<accession>A0ABD5ZW21</accession>